<gene>
    <name evidence="4" type="ORF">BN59_03090</name>
</gene>
<keyword evidence="2" id="KW-0342">GTP-binding</keyword>
<evidence type="ECO:0000256" key="1">
    <source>
        <dbReference type="ARBA" id="ARBA00022741"/>
    </source>
</evidence>
<proteinExistence type="predicted"/>
<dbReference type="InterPro" id="IPR027417">
    <property type="entry name" value="P-loop_NTPase"/>
</dbReference>
<sequence>MTINITFFGAEGAGKTKLIKRMFNPSLPISIEPEPTIGGLFDRPVVRGVELKIWDVSGQERYRSLRKVFFNGADIAVYCVNLSLPINNDLIDRDIEEFRATNKEATLLLVGTKSDRDVNSDTTLASINNQAFAERFRLSSEDDHSLQSFFNILMSIGKQRLPMKVAAMTNSEVATTKTELFRTAKERLASQSALYLALESLGECAIDLPEERYKQLGQQAVILVEALYSSENNKQFASDIQAFRDNCYSIVKEETPYVKNLVLSVVAAAVVTVVVAALGFGIGFVLGAWAGPMAFLSAITTSYAAASIVIASGTAGTIAGLITAYGLFNQSTVETEVIDQVAEAASAFRLSMQAQN</sequence>
<keyword evidence="1" id="KW-0547">Nucleotide-binding</keyword>
<name>A0A078L0T1_9GAMM</name>
<dbReference type="Proteomes" id="UP000044071">
    <property type="component" value="Unassembled WGS sequence"/>
</dbReference>
<dbReference type="GO" id="GO:0005525">
    <property type="term" value="F:GTP binding"/>
    <property type="evidence" value="ECO:0007669"/>
    <property type="project" value="UniProtKB-KW"/>
</dbReference>
<evidence type="ECO:0000313" key="4">
    <source>
        <dbReference type="EMBL" id="CDZ78776.1"/>
    </source>
</evidence>
<dbReference type="OrthoDB" id="5639734at2"/>
<keyword evidence="3" id="KW-0472">Membrane</keyword>
<dbReference type="PROSITE" id="PS51419">
    <property type="entry name" value="RAB"/>
    <property type="match status" value="1"/>
</dbReference>
<feature type="transmembrane region" description="Helical" evidence="3">
    <location>
        <begin position="261"/>
        <end position="291"/>
    </location>
</feature>
<organism evidence="4 5">
    <name type="scientific">Legionella massiliensis</name>
    <dbReference type="NCBI Taxonomy" id="1034943"/>
    <lineage>
        <taxon>Bacteria</taxon>
        <taxon>Pseudomonadati</taxon>
        <taxon>Pseudomonadota</taxon>
        <taxon>Gammaproteobacteria</taxon>
        <taxon>Legionellales</taxon>
        <taxon>Legionellaceae</taxon>
        <taxon>Legionella</taxon>
    </lineage>
</organism>
<dbReference type="EMBL" id="CCSB01000004">
    <property type="protein sequence ID" value="CDZ78776.1"/>
    <property type="molecule type" value="Genomic_DNA"/>
</dbReference>
<dbReference type="PRINTS" id="PR00449">
    <property type="entry name" value="RASTRNSFRMNG"/>
</dbReference>
<dbReference type="Gene3D" id="3.40.50.300">
    <property type="entry name" value="P-loop containing nucleotide triphosphate hydrolases"/>
    <property type="match status" value="1"/>
</dbReference>
<accession>A0A078L0T1</accession>
<keyword evidence="3" id="KW-1133">Transmembrane helix</keyword>
<reference evidence="4 5" key="1">
    <citation type="submission" date="2014-06" db="EMBL/GenBank/DDBJ databases">
        <authorList>
            <person name="Urmite Genomes Urmite Genomes"/>
        </authorList>
    </citation>
    <scope>NUCLEOTIDE SEQUENCE [LARGE SCALE GENOMIC DNA]</scope>
</reference>
<dbReference type="STRING" id="1034943.BN59_03090"/>
<dbReference type="SUPFAM" id="SSF52540">
    <property type="entry name" value="P-loop containing nucleoside triphosphate hydrolases"/>
    <property type="match status" value="1"/>
</dbReference>
<keyword evidence="5" id="KW-1185">Reference proteome</keyword>
<dbReference type="eggNOG" id="COG1100">
    <property type="taxonomic scope" value="Bacteria"/>
</dbReference>
<evidence type="ECO:0000256" key="2">
    <source>
        <dbReference type="ARBA" id="ARBA00023134"/>
    </source>
</evidence>
<evidence type="ECO:0000256" key="3">
    <source>
        <dbReference type="SAM" id="Phobius"/>
    </source>
</evidence>
<dbReference type="PANTHER" id="PTHR24073">
    <property type="entry name" value="DRAB5-RELATED"/>
    <property type="match status" value="1"/>
</dbReference>
<feature type="transmembrane region" description="Helical" evidence="3">
    <location>
        <begin position="303"/>
        <end position="328"/>
    </location>
</feature>
<dbReference type="RefSeq" id="WP_081935173.1">
    <property type="nucleotide sequence ID" value="NZ_CCVW01000004.1"/>
</dbReference>
<keyword evidence="3" id="KW-0812">Transmembrane</keyword>
<protein>
    <submittedName>
        <fullName evidence="4">Small GTP-binding protein domain protein</fullName>
    </submittedName>
</protein>
<dbReference type="Pfam" id="PF08477">
    <property type="entry name" value="Roc"/>
    <property type="match status" value="1"/>
</dbReference>
<dbReference type="AlphaFoldDB" id="A0A078L0T1"/>
<evidence type="ECO:0000313" key="5">
    <source>
        <dbReference type="Proteomes" id="UP000044071"/>
    </source>
</evidence>